<keyword evidence="3" id="KW-1185">Reference proteome</keyword>
<dbReference type="EMBL" id="JAUJDW010000055">
    <property type="protein sequence ID" value="KAK0645285.1"/>
    <property type="molecule type" value="Genomic_DNA"/>
</dbReference>
<evidence type="ECO:0000256" key="1">
    <source>
        <dbReference type="SAM" id="Phobius"/>
    </source>
</evidence>
<dbReference type="AlphaFoldDB" id="A0AA39Y6A3"/>
<gene>
    <name evidence="2" type="ORF">DIS24_g8046</name>
</gene>
<feature type="transmembrane region" description="Helical" evidence="1">
    <location>
        <begin position="15"/>
        <end position="37"/>
    </location>
</feature>
<comment type="caution">
    <text evidence="2">The sequence shown here is derived from an EMBL/GenBank/DDBJ whole genome shotgun (WGS) entry which is preliminary data.</text>
</comment>
<reference evidence="2" key="1">
    <citation type="submission" date="2023-06" db="EMBL/GenBank/DDBJ databases">
        <title>Multi-omics analyses reveal the molecular pathogenesis toolkit of Lasiodiplodia hormozganensis, a cross-kingdom pathogen.</title>
        <authorList>
            <person name="Felix C."/>
            <person name="Meneses R."/>
            <person name="Goncalves M.F.M."/>
            <person name="Tilleman L."/>
            <person name="Duarte A.S."/>
            <person name="Jorrin-Novo J.V."/>
            <person name="Van De Peer Y."/>
            <person name="Deforce D."/>
            <person name="Van Nieuwerburgh F."/>
            <person name="Esteves A.C."/>
            <person name="Alves A."/>
        </authorList>
    </citation>
    <scope>NUCLEOTIDE SEQUENCE</scope>
    <source>
        <strain evidence="2">CBS 339.90</strain>
    </source>
</reference>
<keyword evidence="1" id="KW-0472">Membrane</keyword>
<evidence type="ECO:0000313" key="2">
    <source>
        <dbReference type="EMBL" id="KAK0645285.1"/>
    </source>
</evidence>
<keyword evidence="1" id="KW-0812">Transmembrane</keyword>
<evidence type="ECO:0000313" key="3">
    <source>
        <dbReference type="Proteomes" id="UP001175001"/>
    </source>
</evidence>
<organism evidence="2 3">
    <name type="scientific">Lasiodiplodia hormozganensis</name>
    <dbReference type="NCBI Taxonomy" id="869390"/>
    <lineage>
        <taxon>Eukaryota</taxon>
        <taxon>Fungi</taxon>
        <taxon>Dikarya</taxon>
        <taxon>Ascomycota</taxon>
        <taxon>Pezizomycotina</taxon>
        <taxon>Dothideomycetes</taxon>
        <taxon>Dothideomycetes incertae sedis</taxon>
        <taxon>Botryosphaeriales</taxon>
        <taxon>Botryosphaeriaceae</taxon>
        <taxon>Lasiodiplodia</taxon>
    </lineage>
</organism>
<keyword evidence="1" id="KW-1133">Transmembrane helix</keyword>
<dbReference type="Proteomes" id="UP001175001">
    <property type="component" value="Unassembled WGS sequence"/>
</dbReference>
<accession>A0AA39Y6A3</accession>
<name>A0AA39Y6A3_9PEZI</name>
<proteinExistence type="predicted"/>
<protein>
    <submittedName>
        <fullName evidence="2">Uncharacterized protein</fullName>
    </submittedName>
</protein>
<sequence length="66" mass="7208">MEVPNVNSFLPGGEWSWLAVGQIVIGGLGSAVAADALRWACRGGARWAQQKWAALRRRETDVERDA</sequence>